<evidence type="ECO:0000256" key="1">
    <source>
        <dbReference type="SAM" id="MobiDB-lite"/>
    </source>
</evidence>
<dbReference type="EMBL" id="JACEEZ010004877">
    <property type="protein sequence ID" value="KAG0726051.1"/>
    <property type="molecule type" value="Genomic_DNA"/>
</dbReference>
<dbReference type="Proteomes" id="UP000770661">
    <property type="component" value="Unassembled WGS sequence"/>
</dbReference>
<organism evidence="2 3">
    <name type="scientific">Chionoecetes opilio</name>
    <name type="common">Atlantic snow crab</name>
    <name type="synonym">Cancer opilio</name>
    <dbReference type="NCBI Taxonomy" id="41210"/>
    <lineage>
        <taxon>Eukaryota</taxon>
        <taxon>Metazoa</taxon>
        <taxon>Ecdysozoa</taxon>
        <taxon>Arthropoda</taxon>
        <taxon>Crustacea</taxon>
        <taxon>Multicrustacea</taxon>
        <taxon>Malacostraca</taxon>
        <taxon>Eumalacostraca</taxon>
        <taxon>Eucarida</taxon>
        <taxon>Decapoda</taxon>
        <taxon>Pleocyemata</taxon>
        <taxon>Brachyura</taxon>
        <taxon>Eubrachyura</taxon>
        <taxon>Majoidea</taxon>
        <taxon>Majidae</taxon>
        <taxon>Chionoecetes</taxon>
    </lineage>
</organism>
<name>A0A8J4YN53_CHIOP</name>
<accession>A0A8J4YN53</accession>
<keyword evidence="3" id="KW-1185">Reference proteome</keyword>
<dbReference type="AlphaFoldDB" id="A0A8J4YN53"/>
<proteinExistence type="predicted"/>
<sequence>MVQLCTPVRGRAREAPLSMNLHRGDTRGTLALCRIECWSGAAAGHEVCDEKLNIWCPEEMEKNLMSRIPGKRRKELETRVETPLKVGVQSLGGCCGSVGAADSWSSGTPRTSCRSFVSLVCWEVQAGHGTAARADLQHHPGVRSLGPKPASGSY</sequence>
<gene>
    <name evidence="2" type="ORF">GWK47_037365</name>
</gene>
<evidence type="ECO:0000313" key="3">
    <source>
        <dbReference type="Proteomes" id="UP000770661"/>
    </source>
</evidence>
<reference evidence="2" key="1">
    <citation type="submission" date="2020-07" db="EMBL/GenBank/DDBJ databases">
        <title>The High-quality genome of the commercially important snow crab, Chionoecetes opilio.</title>
        <authorList>
            <person name="Jeong J.-H."/>
            <person name="Ryu S."/>
        </authorList>
    </citation>
    <scope>NUCLEOTIDE SEQUENCE</scope>
    <source>
        <strain evidence="2">MADBK_172401_WGS</strain>
        <tissue evidence="2">Digestive gland</tissue>
    </source>
</reference>
<comment type="caution">
    <text evidence="2">The sequence shown here is derived from an EMBL/GenBank/DDBJ whole genome shotgun (WGS) entry which is preliminary data.</text>
</comment>
<evidence type="ECO:0000313" key="2">
    <source>
        <dbReference type="EMBL" id="KAG0726051.1"/>
    </source>
</evidence>
<feature type="region of interest" description="Disordered" evidence="1">
    <location>
        <begin position="133"/>
        <end position="154"/>
    </location>
</feature>
<protein>
    <submittedName>
        <fullName evidence="2">Uncharacterized protein</fullName>
    </submittedName>
</protein>